<feature type="transmembrane region" description="Helical" evidence="10">
    <location>
        <begin position="443"/>
        <end position="462"/>
    </location>
</feature>
<dbReference type="KEGG" id="phu:Phum_PHUM024690"/>
<comment type="caution">
    <text evidence="9">Lacks conserved residue(s) required for the propagation of feature annotation.</text>
</comment>
<dbReference type="EnsemblMetazoa" id="PHUM024690-RA">
    <property type="protein sequence ID" value="PHUM024690-PA"/>
    <property type="gene ID" value="PHUM024690"/>
</dbReference>
<dbReference type="PROSITE" id="PS50261">
    <property type="entry name" value="G_PROTEIN_RECEP_F2_4"/>
    <property type="match status" value="1"/>
</dbReference>
<dbReference type="GO" id="GO:0004888">
    <property type="term" value="F:transmembrane signaling receptor activity"/>
    <property type="evidence" value="ECO:0007669"/>
    <property type="project" value="InterPro"/>
</dbReference>
<gene>
    <name evidence="14" type="primary">8238828</name>
    <name evidence="13" type="ORF">Phum_PHUM024690</name>
</gene>
<keyword evidence="8 13" id="KW-0675">Receptor</keyword>
<dbReference type="STRING" id="121224.E0V9Z7"/>
<comment type="subcellular location">
    <subcellularLocation>
        <location evidence="1">Membrane</location>
        <topology evidence="1">Multi-pass membrane protein</topology>
    </subcellularLocation>
</comment>
<dbReference type="GO" id="GO:0005615">
    <property type="term" value="C:extracellular space"/>
    <property type="evidence" value="ECO:0007669"/>
    <property type="project" value="TreeGrafter"/>
</dbReference>
<feature type="transmembrane region" description="Helical" evidence="10">
    <location>
        <begin position="293"/>
        <end position="315"/>
    </location>
</feature>
<feature type="domain" description="FZ" evidence="11">
    <location>
        <begin position="1"/>
        <end position="107"/>
    </location>
</feature>
<reference evidence="14" key="3">
    <citation type="submission" date="2020-05" db="UniProtKB">
        <authorList>
            <consortium name="EnsemblMetazoa"/>
        </authorList>
    </citation>
    <scope>IDENTIFICATION</scope>
    <source>
        <strain evidence="14">USDA</strain>
    </source>
</reference>
<feature type="disulfide bond" evidence="9">
    <location>
        <begin position="39"/>
        <end position="77"/>
    </location>
</feature>
<proteinExistence type="inferred from homology"/>
<dbReference type="OrthoDB" id="5959102at2759"/>
<dbReference type="PRINTS" id="PR00489">
    <property type="entry name" value="FRIZZLED"/>
</dbReference>
<comment type="similarity">
    <text evidence="2">Belongs to the G-protein coupled receptor Fz/Smo family.</text>
</comment>
<keyword evidence="6 10" id="KW-0472">Membrane</keyword>
<sequence length="495" mass="55286">MCQNLGYNLTTLPNFMDHKDQSQAERALGTFMPLVHYNCSKHLRQFLCAVLTPMCSEQIKGAIPPCRGFCERIQGDCQPVIDQFEFPWPSLLNCSRFPVYNGYCISGNQSTENSKALSVPTWLDNNVRRDSVMMQCPPNFVQTMEFSSVTCSPNCGKDAYYRKEDKLFAEKWMVGWAWLCFLSTSFTLLTFWVEPSRFRYPERPVIFLALCYCLIGVTYILRGALGPSTFSCVHVENGESYIAVDGMQSMPCTLAFLSLYYFALASSIWWVILALSWFLSAANKWSSEALHGLASYFHVAAWTGPAVLGIVALALRRIAGDELTGLCQVSDSDVLAFLVVPQAVLLSAGCVLATIAAAALIRVRRTMQSAGRCTGKLERLMTRLGVFAILYVLPAIGYLACLIYEAWHRPRWRSLALLAALDCRIDPSCEPGPSYRTAGVEMALLRLFLSLVVGVTSGMWVWSGKTCRAWSRLFVSPKKVPPRIVGHSMHHISRV</sequence>
<dbReference type="EMBL" id="AAZO01000296">
    <property type="status" value="NOT_ANNOTATED_CDS"/>
    <property type="molecule type" value="Genomic_DNA"/>
</dbReference>
<dbReference type="GO" id="GO:0060070">
    <property type="term" value="P:canonical Wnt signaling pathway"/>
    <property type="evidence" value="ECO:0007669"/>
    <property type="project" value="TreeGrafter"/>
</dbReference>
<dbReference type="SMART" id="SM01330">
    <property type="entry name" value="Frizzled"/>
    <property type="match status" value="1"/>
</dbReference>
<dbReference type="CTD" id="8238828"/>
<evidence type="ECO:0000313" key="13">
    <source>
        <dbReference type="EMBL" id="EEB10203.1"/>
    </source>
</evidence>
<evidence type="ECO:0000256" key="2">
    <source>
        <dbReference type="ARBA" id="ARBA00008077"/>
    </source>
</evidence>
<dbReference type="HOGENOM" id="CLU_007873_2_1_1"/>
<evidence type="ECO:0000259" key="11">
    <source>
        <dbReference type="PROSITE" id="PS50038"/>
    </source>
</evidence>
<dbReference type="Proteomes" id="UP000009046">
    <property type="component" value="Unassembled WGS sequence"/>
</dbReference>
<accession>E0V9Z7</accession>
<dbReference type="RefSeq" id="XP_002422941.1">
    <property type="nucleotide sequence ID" value="XM_002422896.1"/>
</dbReference>
<evidence type="ECO:0000313" key="14">
    <source>
        <dbReference type="EnsemblMetazoa" id="PHUM024690-PA"/>
    </source>
</evidence>
<evidence type="ECO:0000256" key="4">
    <source>
        <dbReference type="ARBA" id="ARBA00022692"/>
    </source>
</evidence>
<evidence type="ECO:0000256" key="3">
    <source>
        <dbReference type="ARBA" id="ARBA00022473"/>
    </source>
</evidence>
<evidence type="ECO:0000256" key="1">
    <source>
        <dbReference type="ARBA" id="ARBA00004141"/>
    </source>
</evidence>
<feature type="transmembrane region" description="Helical" evidence="10">
    <location>
        <begin position="259"/>
        <end position="281"/>
    </location>
</feature>
<evidence type="ECO:0000256" key="5">
    <source>
        <dbReference type="ARBA" id="ARBA00022989"/>
    </source>
</evidence>
<reference evidence="13" key="2">
    <citation type="submission" date="2007-04" db="EMBL/GenBank/DDBJ databases">
        <title>The genome of the human body louse.</title>
        <authorList>
            <consortium name="The Human Body Louse Genome Consortium"/>
            <person name="Kirkness E."/>
            <person name="Walenz B."/>
            <person name="Hass B."/>
            <person name="Bruggner R."/>
            <person name="Strausberg R."/>
        </authorList>
    </citation>
    <scope>NUCLEOTIDE SEQUENCE</scope>
    <source>
        <strain evidence="13">USDA</strain>
    </source>
</reference>
<evidence type="ECO:0000259" key="12">
    <source>
        <dbReference type="PROSITE" id="PS50261"/>
    </source>
</evidence>
<evidence type="ECO:0000256" key="8">
    <source>
        <dbReference type="ARBA" id="ARBA00023170"/>
    </source>
</evidence>
<keyword evidence="15" id="KW-1185">Reference proteome</keyword>
<evidence type="ECO:0000256" key="7">
    <source>
        <dbReference type="ARBA" id="ARBA00023157"/>
    </source>
</evidence>
<dbReference type="OMA" id="SGVHCHY"/>
<feature type="domain" description="G-protein coupled receptors family 2 profile 2" evidence="12">
    <location>
        <begin position="166"/>
        <end position="469"/>
    </location>
</feature>
<dbReference type="GO" id="GO:0035567">
    <property type="term" value="P:non-canonical Wnt signaling pathway"/>
    <property type="evidence" value="ECO:0007669"/>
    <property type="project" value="TreeGrafter"/>
</dbReference>
<feature type="disulfide bond" evidence="9">
    <location>
        <begin position="70"/>
        <end position="94"/>
    </location>
</feature>
<feature type="transmembrane region" description="Helical" evidence="10">
    <location>
        <begin position="205"/>
        <end position="221"/>
    </location>
</feature>
<dbReference type="PANTHER" id="PTHR11309:SF99">
    <property type="entry name" value="FRIZZLED-4"/>
    <property type="match status" value="1"/>
</dbReference>
<reference evidence="13" key="1">
    <citation type="submission" date="2007-04" db="EMBL/GenBank/DDBJ databases">
        <title>Annotation of Pediculus humanus corporis strain USDA.</title>
        <authorList>
            <person name="Kirkness E."/>
            <person name="Hannick L."/>
            <person name="Hass B."/>
            <person name="Bruggner R."/>
            <person name="Lawson D."/>
            <person name="Bidwell S."/>
            <person name="Joardar V."/>
            <person name="Caler E."/>
            <person name="Walenz B."/>
            <person name="Inman J."/>
            <person name="Schobel S."/>
            <person name="Galinsky K."/>
            <person name="Amedeo P."/>
            <person name="Strausberg R."/>
        </authorList>
    </citation>
    <scope>NUCLEOTIDE SEQUENCE</scope>
    <source>
        <strain evidence="13">USDA</strain>
    </source>
</reference>
<dbReference type="InterPro" id="IPR015526">
    <property type="entry name" value="Frizzled/SFRP"/>
</dbReference>
<dbReference type="GeneID" id="8238828"/>
<dbReference type="SUPFAM" id="SSF63501">
    <property type="entry name" value="Frizzled cysteine-rich domain"/>
    <property type="match status" value="1"/>
</dbReference>
<dbReference type="GO" id="GO:0016020">
    <property type="term" value="C:membrane"/>
    <property type="evidence" value="ECO:0007669"/>
    <property type="project" value="UniProtKB-SubCell"/>
</dbReference>
<dbReference type="Pfam" id="PF01534">
    <property type="entry name" value="Frizzled"/>
    <property type="match status" value="1"/>
</dbReference>
<dbReference type="SMART" id="SM00063">
    <property type="entry name" value="FRI"/>
    <property type="match status" value="1"/>
</dbReference>
<dbReference type="InterPro" id="IPR000539">
    <property type="entry name" value="Frizzled/Smoothened_7TM"/>
</dbReference>
<organism>
    <name type="scientific">Pediculus humanus subsp. corporis</name>
    <name type="common">Body louse</name>
    <dbReference type="NCBI Taxonomy" id="121224"/>
    <lineage>
        <taxon>Eukaryota</taxon>
        <taxon>Metazoa</taxon>
        <taxon>Ecdysozoa</taxon>
        <taxon>Arthropoda</taxon>
        <taxon>Hexapoda</taxon>
        <taxon>Insecta</taxon>
        <taxon>Pterygota</taxon>
        <taxon>Neoptera</taxon>
        <taxon>Paraneoptera</taxon>
        <taxon>Psocodea</taxon>
        <taxon>Troctomorpha</taxon>
        <taxon>Phthiraptera</taxon>
        <taxon>Anoplura</taxon>
        <taxon>Pediculidae</taxon>
        <taxon>Pediculus</taxon>
    </lineage>
</organism>
<dbReference type="InterPro" id="IPR036790">
    <property type="entry name" value="Frizzled_dom_sf"/>
</dbReference>
<name>E0V9Z7_PEDHC</name>
<evidence type="ECO:0000256" key="6">
    <source>
        <dbReference type="ARBA" id="ARBA00023136"/>
    </source>
</evidence>
<dbReference type="AlphaFoldDB" id="E0V9Z7"/>
<dbReference type="EMBL" id="DS235002">
    <property type="protein sequence ID" value="EEB10203.1"/>
    <property type="molecule type" value="Genomic_DNA"/>
</dbReference>
<dbReference type="GO" id="GO:0017147">
    <property type="term" value="F:Wnt-protein binding"/>
    <property type="evidence" value="ECO:0007669"/>
    <property type="project" value="TreeGrafter"/>
</dbReference>
<protein>
    <submittedName>
        <fullName evidence="13">Class D atypical G-protein coupled receptor GPRfz5, putative</fullName>
    </submittedName>
</protein>
<keyword evidence="4 10" id="KW-0812">Transmembrane</keyword>
<feature type="disulfide bond" evidence="9">
    <location>
        <begin position="2"/>
        <end position="48"/>
    </location>
</feature>
<feature type="transmembrane region" description="Helical" evidence="10">
    <location>
        <begin position="384"/>
        <end position="407"/>
    </location>
</feature>
<dbReference type="Gene3D" id="1.20.1070.10">
    <property type="entry name" value="Rhodopsin 7-helix transmembrane proteins"/>
    <property type="match status" value="1"/>
</dbReference>
<dbReference type="Gene3D" id="1.10.2000.10">
    <property type="entry name" value="Frizzled cysteine-rich domain"/>
    <property type="match status" value="1"/>
</dbReference>
<dbReference type="PROSITE" id="PS50038">
    <property type="entry name" value="FZ"/>
    <property type="match status" value="1"/>
</dbReference>
<keyword evidence="7 9" id="KW-1015">Disulfide bond</keyword>
<dbReference type="VEuPathDB" id="VectorBase:PHUM024690"/>
<feature type="transmembrane region" description="Helical" evidence="10">
    <location>
        <begin position="335"/>
        <end position="363"/>
    </location>
</feature>
<dbReference type="InParanoid" id="E0V9Z7"/>
<dbReference type="InterPro" id="IPR020067">
    <property type="entry name" value="Frizzled_dom"/>
</dbReference>
<evidence type="ECO:0000256" key="9">
    <source>
        <dbReference type="PROSITE-ProRule" id="PRU00090"/>
    </source>
</evidence>
<keyword evidence="5 10" id="KW-1133">Transmembrane helix</keyword>
<evidence type="ECO:0000313" key="15">
    <source>
        <dbReference type="Proteomes" id="UP000009046"/>
    </source>
</evidence>
<dbReference type="eggNOG" id="KOG3577">
    <property type="taxonomic scope" value="Eukaryota"/>
</dbReference>
<feature type="transmembrane region" description="Helical" evidence="10">
    <location>
        <begin position="172"/>
        <end position="193"/>
    </location>
</feature>
<dbReference type="InterPro" id="IPR017981">
    <property type="entry name" value="GPCR_2-like_7TM"/>
</dbReference>
<evidence type="ECO:0000256" key="10">
    <source>
        <dbReference type="SAM" id="Phobius"/>
    </source>
</evidence>
<keyword evidence="3" id="KW-0217">Developmental protein</keyword>
<dbReference type="Pfam" id="PF01392">
    <property type="entry name" value="Fz"/>
    <property type="match status" value="1"/>
</dbReference>
<dbReference type="PANTHER" id="PTHR11309">
    <property type="entry name" value="FRIZZLED"/>
    <property type="match status" value="1"/>
</dbReference>